<evidence type="ECO:0000256" key="1">
    <source>
        <dbReference type="SAM" id="MobiDB-lite"/>
    </source>
</evidence>
<dbReference type="AlphaFoldDB" id="A0A4Y2UQD6"/>
<evidence type="ECO:0000313" key="2">
    <source>
        <dbReference type="EMBL" id="GBO15269.1"/>
    </source>
</evidence>
<dbReference type="Proteomes" id="UP000499080">
    <property type="component" value="Unassembled WGS sequence"/>
</dbReference>
<protein>
    <submittedName>
        <fullName evidence="2">Uncharacterized protein</fullName>
    </submittedName>
</protein>
<feature type="compositionally biased region" description="Polar residues" evidence="1">
    <location>
        <begin position="1"/>
        <end position="17"/>
    </location>
</feature>
<proteinExistence type="predicted"/>
<gene>
    <name evidence="2" type="ORF">AVEN_273561_1</name>
</gene>
<comment type="caution">
    <text evidence="2">The sequence shown here is derived from an EMBL/GenBank/DDBJ whole genome shotgun (WGS) entry which is preliminary data.</text>
</comment>
<accession>A0A4Y2UQD6</accession>
<dbReference type="EMBL" id="BGPR01039331">
    <property type="protein sequence ID" value="GBO15269.1"/>
    <property type="molecule type" value="Genomic_DNA"/>
</dbReference>
<reference evidence="2 3" key="1">
    <citation type="journal article" date="2019" name="Sci. Rep.">
        <title>Orb-weaving spider Araneus ventricosus genome elucidates the spidroin gene catalogue.</title>
        <authorList>
            <person name="Kono N."/>
            <person name="Nakamura H."/>
            <person name="Ohtoshi R."/>
            <person name="Moran D.A.P."/>
            <person name="Shinohara A."/>
            <person name="Yoshida Y."/>
            <person name="Fujiwara M."/>
            <person name="Mori M."/>
            <person name="Tomita M."/>
            <person name="Arakawa K."/>
        </authorList>
    </citation>
    <scope>NUCLEOTIDE SEQUENCE [LARGE SCALE GENOMIC DNA]</scope>
</reference>
<feature type="region of interest" description="Disordered" evidence="1">
    <location>
        <begin position="44"/>
        <end position="75"/>
    </location>
</feature>
<sequence>MTRTTPELAPLQTSTTPHQREDALTTTQDLACKVPYTADLQWNRVPNLEPSGPKAEIPWPITTRPPRPLMKTKEN</sequence>
<feature type="region of interest" description="Disordered" evidence="1">
    <location>
        <begin position="1"/>
        <end position="25"/>
    </location>
</feature>
<organism evidence="2 3">
    <name type="scientific">Araneus ventricosus</name>
    <name type="common">Orbweaver spider</name>
    <name type="synonym">Epeira ventricosa</name>
    <dbReference type="NCBI Taxonomy" id="182803"/>
    <lineage>
        <taxon>Eukaryota</taxon>
        <taxon>Metazoa</taxon>
        <taxon>Ecdysozoa</taxon>
        <taxon>Arthropoda</taxon>
        <taxon>Chelicerata</taxon>
        <taxon>Arachnida</taxon>
        <taxon>Araneae</taxon>
        <taxon>Araneomorphae</taxon>
        <taxon>Entelegynae</taxon>
        <taxon>Araneoidea</taxon>
        <taxon>Araneidae</taxon>
        <taxon>Araneus</taxon>
    </lineage>
</organism>
<name>A0A4Y2UQD6_ARAVE</name>
<keyword evidence="3" id="KW-1185">Reference proteome</keyword>
<evidence type="ECO:0000313" key="3">
    <source>
        <dbReference type="Proteomes" id="UP000499080"/>
    </source>
</evidence>